<dbReference type="Pfam" id="PF13673">
    <property type="entry name" value="Acetyltransf_10"/>
    <property type="match status" value="1"/>
</dbReference>
<dbReference type="Proteomes" id="UP000005732">
    <property type="component" value="Unassembled WGS sequence"/>
</dbReference>
<gene>
    <name evidence="3" type="ORF">Rleg4DRAFT_1081</name>
</gene>
<feature type="region of interest" description="Disordered" evidence="1">
    <location>
        <begin position="150"/>
        <end position="176"/>
    </location>
</feature>
<dbReference type="PROSITE" id="PS51186">
    <property type="entry name" value="GNAT"/>
    <property type="match status" value="1"/>
</dbReference>
<reference evidence="3 4" key="1">
    <citation type="submission" date="2012-02" db="EMBL/GenBank/DDBJ databases">
        <title>Improved High-Quality Draft Sequence of Rhizobium leguminosarum bv. trifolii WSM2297.</title>
        <authorList>
            <consortium name="US DOE Joint Genome Institute"/>
            <person name="Lucas S."/>
            <person name="Han J."/>
            <person name="Lapidus A."/>
            <person name="Cheng J.-F."/>
            <person name="Goodwin L."/>
            <person name="Pitluck S."/>
            <person name="Peters L."/>
            <person name="Ovchinnikova G."/>
            <person name="Zhang X."/>
            <person name="Detter J.C."/>
            <person name="Han C."/>
            <person name="Tapia R."/>
            <person name="Land M."/>
            <person name="Hauser L."/>
            <person name="Kyrpides N."/>
            <person name="Ivanova N."/>
            <person name="Pagani I."/>
            <person name="Brau L."/>
            <person name="Yates R."/>
            <person name="O'Hara G."/>
            <person name="Rui T."/>
            <person name="Howieson J."/>
            <person name="Reeve W."/>
            <person name="Woyke T."/>
        </authorList>
    </citation>
    <scope>NUCLEOTIDE SEQUENCE [LARGE SCALE GENOMIC DNA]</scope>
    <source>
        <strain evidence="3 4">WSM2297</strain>
    </source>
</reference>
<dbReference type="EMBL" id="JH719395">
    <property type="protein sequence ID" value="EJC79488.1"/>
    <property type="molecule type" value="Genomic_DNA"/>
</dbReference>
<dbReference type="CDD" id="cd04301">
    <property type="entry name" value="NAT_SF"/>
    <property type="match status" value="1"/>
</dbReference>
<dbReference type="PANTHER" id="PTHR43451:SF1">
    <property type="entry name" value="ACETYLTRANSFERASE"/>
    <property type="match status" value="1"/>
</dbReference>
<feature type="domain" description="N-acetyltransferase" evidence="2">
    <location>
        <begin position="5"/>
        <end position="151"/>
    </location>
</feature>
<evidence type="ECO:0000313" key="3">
    <source>
        <dbReference type="EMBL" id="EJC79488.1"/>
    </source>
</evidence>
<dbReference type="SUPFAM" id="SSF55729">
    <property type="entry name" value="Acyl-CoA N-acyltransferases (Nat)"/>
    <property type="match status" value="1"/>
</dbReference>
<evidence type="ECO:0000259" key="2">
    <source>
        <dbReference type="PROSITE" id="PS51186"/>
    </source>
</evidence>
<organism evidence="3 4">
    <name type="scientific">Rhizobium leguminosarum bv. trifolii WSM2297</name>
    <dbReference type="NCBI Taxonomy" id="754762"/>
    <lineage>
        <taxon>Bacteria</taxon>
        <taxon>Pseudomonadati</taxon>
        <taxon>Pseudomonadota</taxon>
        <taxon>Alphaproteobacteria</taxon>
        <taxon>Hyphomicrobiales</taxon>
        <taxon>Rhizobiaceae</taxon>
        <taxon>Rhizobium/Agrobacterium group</taxon>
        <taxon>Rhizobium</taxon>
    </lineage>
</organism>
<name>J0W2X2_RHILT</name>
<dbReference type="InterPro" id="IPR052564">
    <property type="entry name" value="N-acetyltrans/Recomb-assoc"/>
</dbReference>
<evidence type="ECO:0000256" key="1">
    <source>
        <dbReference type="SAM" id="MobiDB-lite"/>
    </source>
</evidence>
<evidence type="ECO:0000313" key="4">
    <source>
        <dbReference type="Proteomes" id="UP000005732"/>
    </source>
</evidence>
<sequence length="190" mass="21421">MNDRILIRPYAPADADATIGIFLRAIREVSSKDYSPAQIEAWAKVEDRGLWAERRISRPAWIAEIDGEPVGFSDLTADGCLDMMFVHPEFPGLGVASSLLSRVEEEARTLGFTRIYTEASRTARPFFERKGFRVISRQIVGNADKAWKTSSWKSSTRNRHDPPTCHPKRHSQSQDTAAKSTFCGRFSCVR</sequence>
<dbReference type="Gene3D" id="3.40.630.30">
    <property type="match status" value="1"/>
</dbReference>
<dbReference type="AlphaFoldDB" id="J0W2X2"/>
<keyword evidence="3" id="KW-0808">Transferase</keyword>
<dbReference type="PANTHER" id="PTHR43451">
    <property type="entry name" value="ACETYLTRANSFERASE (GNAT) FAMILY PROTEIN"/>
    <property type="match status" value="1"/>
</dbReference>
<dbReference type="GO" id="GO:0016747">
    <property type="term" value="F:acyltransferase activity, transferring groups other than amino-acyl groups"/>
    <property type="evidence" value="ECO:0007669"/>
    <property type="project" value="InterPro"/>
</dbReference>
<accession>J0W2X2</accession>
<proteinExistence type="predicted"/>
<dbReference type="InterPro" id="IPR016181">
    <property type="entry name" value="Acyl_CoA_acyltransferase"/>
</dbReference>
<dbReference type="HOGENOM" id="CLU_087351_0_0_5"/>
<protein>
    <submittedName>
        <fullName evidence="3">Putative acetyltransferase</fullName>
    </submittedName>
</protein>
<dbReference type="InterPro" id="IPR000182">
    <property type="entry name" value="GNAT_dom"/>
</dbReference>